<evidence type="ECO:0000256" key="8">
    <source>
        <dbReference type="ARBA" id="ARBA00022989"/>
    </source>
</evidence>
<keyword evidence="4" id="KW-1003">Cell membrane</keyword>
<protein>
    <recommendedName>
        <fullName evidence="10">Type II secretion system protein L</fullName>
        <shortName evidence="10">T2SS protein L</shortName>
    </recommendedName>
</protein>
<sequence>MAERFLIHLDGEQAAWLDDGGALVRAPLAEAADAAGERESVVLIPTEHVLLTRVHLPPIRQARRRLQAASFALEDQLAARVDTLHFALAARPETSGDTAALVIDQTRMQDIIDLCRDARLDVVQIVPDALALPMPATDEWQIAVIDDRVITRTGAHRGFAAERGLWPALADGDSAPARIVAYGARAANDTVKAMLAEPAFEPEPELDVITLENDDTVLARLLAQADLSAAINMRQGLFARASAMQTWWQPFKITAGLAAAWLVLAIGARGIESWQLNQRIDALHAESVAAFRDAFPNVQTINDLRVQAEQNIRTLRGAGGSGGMFPLLQATAEVTGQAGDVTVQSMQYREGALYLSMRGDNVQSLEALRAGFARQPGASLDVQSADAAADGVQIRASVSSGAGA</sequence>
<dbReference type="NCBIfam" id="TIGR01709">
    <property type="entry name" value="typeII_sec_gspL"/>
    <property type="match status" value="1"/>
</dbReference>
<accession>A0ABV7ERJ7</accession>
<keyword evidence="14" id="KW-1185">Reference proteome</keyword>
<keyword evidence="5" id="KW-0997">Cell inner membrane</keyword>
<dbReference type="Proteomes" id="UP001595462">
    <property type="component" value="Unassembled WGS sequence"/>
</dbReference>
<comment type="similarity">
    <text evidence="2 10">Belongs to the GSP L family.</text>
</comment>
<proteinExistence type="inferred from homology"/>
<dbReference type="PIRSF" id="PIRSF015761">
    <property type="entry name" value="Protein_L"/>
    <property type="match status" value="1"/>
</dbReference>
<dbReference type="InterPro" id="IPR025691">
    <property type="entry name" value="GspL_pp_dom"/>
</dbReference>
<evidence type="ECO:0000256" key="2">
    <source>
        <dbReference type="ARBA" id="ARBA00005318"/>
    </source>
</evidence>
<feature type="domain" description="GspL cytoplasmic actin-ATPase-like" evidence="11">
    <location>
        <begin position="17"/>
        <end position="239"/>
    </location>
</feature>
<name>A0ABV7ERJ7_9GAMM</name>
<dbReference type="InterPro" id="IPR024230">
    <property type="entry name" value="GspL_cyto_dom"/>
</dbReference>
<keyword evidence="9" id="KW-0472">Membrane</keyword>
<gene>
    <name evidence="13" type="primary">gspL</name>
    <name evidence="13" type="ORF">ACFOSU_11695</name>
</gene>
<dbReference type="CDD" id="cd24017">
    <property type="entry name" value="ASKHA_T2SSL_N"/>
    <property type="match status" value="1"/>
</dbReference>
<evidence type="ECO:0000256" key="6">
    <source>
        <dbReference type="ARBA" id="ARBA00022692"/>
    </source>
</evidence>
<dbReference type="EMBL" id="JBHRSS010000004">
    <property type="protein sequence ID" value="MFC3104549.1"/>
    <property type="molecule type" value="Genomic_DNA"/>
</dbReference>
<keyword evidence="7 10" id="KW-0653">Protein transport</keyword>
<comment type="function">
    <text evidence="10">Inner membrane component of the type II secretion system required for the energy-dependent secretion of extracellular factors such as proteases and toxins from the periplasm.</text>
</comment>
<evidence type="ECO:0000313" key="13">
    <source>
        <dbReference type="EMBL" id="MFC3104549.1"/>
    </source>
</evidence>
<reference evidence="14" key="1">
    <citation type="journal article" date="2019" name="Int. J. Syst. Evol. Microbiol.">
        <title>The Global Catalogue of Microorganisms (GCM) 10K type strain sequencing project: providing services to taxonomists for standard genome sequencing and annotation.</title>
        <authorList>
            <consortium name="The Broad Institute Genomics Platform"/>
            <consortium name="The Broad Institute Genome Sequencing Center for Infectious Disease"/>
            <person name="Wu L."/>
            <person name="Ma J."/>
        </authorList>
    </citation>
    <scope>NUCLEOTIDE SEQUENCE [LARGE SCALE GENOMIC DNA]</scope>
    <source>
        <strain evidence="14">KCTC 52640</strain>
    </source>
</reference>
<evidence type="ECO:0000259" key="11">
    <source>
        <dbReference type="Pfam" id="PF05134"/>
    </source>
</evidence>
<dbReference type="Gene3D" id="3.30.1360.100">
    <property type="entry name" value="General secretion pathway protein M, EpsM"/>
    <property type="match status" value="1"/>
</dbReference>
<evidence type="ECO:0000256" key="3">
    <source>
        <dbReference type="ARBA" id="ARBA00022448"/>
    </source>
</evidence>
<comment type="subcellular location">
    <subcellularLocation>
        <location evidence="1">Cell inner membrane</location>
        <topology evidence="1">Single-pass membrane protein</topology>
    </subcellularLocation>
</comment>
<dbReference type="Pfam" id="PF05134">
    <property type="entry name" value="T2SSL"/>
    <property type="match status" value="1"/>
</dbReference>
<evidence type="ECO:0000259" key="12">
    <source>
        <dbReference type="Pfam" id="PF12693"/>
    </source>
</evidence>
<evidence type="ECO:0000256" key="10">
    <source>
        <dbReference type="PIRNR" id="PIRNR015761"/>
    </source>
</evidence>
<dbReference type="RefSeq" id="WP_380689790.1">
    <property type="nucleotide sequence ID" value="NZ_JBHRSS010000004.1"/>
</dbReference>
<evidence type="ECO:0000256" key="4">
    <source>
        <dbReference type="ARBA" id="ARBA00022475"/>
    </source>
</evidence>
<keyword evidence="3 10" id="KW-0813">Transport</keyword>
<dbReference type="InterPro" id="IPR043129">
    <property type="entry name" value="ATPase_NBD"/>
</dbReference>
<evidence type="ECO:0000256" key="1">
    <source>
        <dbReference type="ARBA" id="ARBA00004377"/>
    </source>
</evidence>
<comment type="caution">
    <text evidence="13">The sequence shown here is derived from an EMBL/GenBank/DDBJ whole genome shotgun (WGS) entry which is preliminary data.</text>
</comment>
<feature type="domain" description="GspL periplasmic" evidence="12">
    <location>
        <begin position="248"/>
        <end position="399"/>
    </location>
</feature>
<evidence type="ECO:0000256" key="7">
    <source>
        <dbReference type="ARBA" id="ARBA00022927"/>
    </source>
</evidence>
<evidence type="ECO:0000256" key="9">
    <source>
        <dbReference type="ARBA" id="ARBA00023136"/>
    </source>
</evidence>
<keyword evidence="6" id="KW-0812">Transmembrane</keyword>
<evidence type="ECO:0000313" key="14">
    <source>
        <dbReference type="Proteomes" id="UP001595462"/>
    </source>
</evidence>
<dbReference type="InterPro" id="IPR007812">
    <property type="entry name" value="T2SS_protein-GspL"/>
</dbReference>
<dbReference type="Pfam" id="PF12693">
    <property type="entry name" value="GspL_C"/>
    <property type="match status" value="1"/>
</dbReference>
<dbReference type="SUPFAM" id="SSF53067">
    <property type="entry name" value="Actin-like ATPase domain"/>
    <property type="match status" value="1"/>
</dbReference>
<organism evidence="13 14">
    <name type="scientific">Salinisphaera aquimarina</name>
    <dbReference type="NCBI Taxonomy" id="2094031"/>
    <lineage>
        <taxon>Bacteria</taxon>
        <taxon>Pseudomonadati</taxon>
        <taxon>Pseudomonadota</taxon>
        <taxon>Gammaproteobacteria</taxon>
        <taxon>Salinisphaerales</taxon>
        <taxon>Salinisphaeraceae</taxon>
        <taxon>Salinisphaera</taxon>
    </lineage>
</organism>
<dbReference type="Gene3D" id="3.30.420.380">
    <property type="match status" value="1"/>
</dbReference>
<keyword evidence="8" id="KW-1133">Transmembrane helix</keyword>
<evidence type="ECO:0000256" key="5">
    <source>
        <dbReference type="ARBA" id="ARBA00022519"/>
    </source>
</evidence>